<reference evidence="4" key="1">
    <citation type="submission" date="2022-01" db="EMBL/GenBank/DDBJ databases">
        <authorList>
            <person name="King R."/>
        </authorList>
    </citation>
    <scope>NUCLEOTIDE SEQUENCE</scope>
</reference>
<evidence type="ECO:0000313" key="4">
    <source>
        <dbReference type="EMBL" id="CAH1391486.1"/>
    </source>
</evidence>
<dbReference type="InterPro" id="IPR032013">
    <property type="entry name" value="DUF4795"/>
</dbReference>
<evidence type="ECO:0000313" key="5">
    <source>
        <dbReference type="Proteomes" id="UP001152798"/>
    </source>
</evidence>
<evidence type="ECO:0000256" key="2">
    <source>
        <dbReference type="SAM" id="MobiDB-lite"/>
    </source>
</evidence>
<dbReference type="PANTHER" id="PTHR47080">
    <property type="entry name" value="CHROMOSOME 16 OPEN READING FRAME 96"/>
    <property type="match status" value="1"/>
</dbReference>
<gene>
    <name evidence="4" type="ORF">NEZAVI_LOCUS2501</name>
</gene>
<name>A0A9P0H1K6_NEZVI</name>
<dbReference type="Proteomes" id="UP001152798">
    <property type="component" value="Chromosome 1"/>
</dbReference>
<dbReference type="PANTHER" id="PTHR47080:SF1">
    <property type="entry name" value="CHROMOSOME 16 OPEN READING FRAME 96"/>
    <property type="match status" value="1"/>
</dbReference>
<keyword evidence="5" id="KW-1185">Reference proteome</keyword>
<keyword evidence="1" id="KW-0175">Coiled coil</keyword>
<proteinExistence type="predicted"/>
<dbReference type="EMBL" id="OV725077">
    <property type="protein sequence ID" value="CAH1391486.1"/>
    <property type="molecule type" value="Genomic_DNA"/>
</dbReference>
<feature type="compositionally biased region" description="Acidic residues" evidence="2">
    <location>
        <begin position="744"/>
        <end position="753"/>
    </location>
</feature>
<feature type="domain" description="DUF4795" evidence="3">
    <location>
        <begin position="504"/>
        <end position="702"/>
    </location>
</feature>
<sequence length="766" mass="88238">MTTVCLSDLINLSFGNCEIRNIKFRVLQWCLQVIAHQLDFGGLLVEFRGNDSSFIQNEIHSVDEVLRKKIFTTVVDEHRGNVDVSKTDDVENSKDAAKKKQVVVIENGQLIEKVGKRPRTTSPSSTSSLGRLEGRIRNLQAQIDNIGSTVLPSDQGLIQKLRLSQEAKPVTDLLNTMKITKRMSGAEEEIDRIASLLEVVAREYDELKKILNTIHHEFGHNIYDTLHQIKVVSGYINNIRPREAYYHTTLSKRLLRKKDDSIAANIKKTDNETVSDPEPQECTDHKISKDLVDDAQRTIDTEMKAEKLQESDIVISRLLDEKWNRKDHELLEERGKTKSGTNLVNNDDEFFEVLQPVSENIPIHVKTLNKLLKQHEQLKLNFEFLTVQVNTLADFAEIILSELVRNTPNIEALKEKIREIHLSPSEYKKTKSLKRKVIDIHMEICYRIDNIEGTISKYAGKIQLQDDVQEENVKNLLERIEQLEIGLDDTMKNVNLLQLEDNKDKDEIIEKLVKKTDSLDGTIEMIDIQTNSILKDIKSHEVILKALQDNIEKLKSVKLDRFEFDELLSDKASIMQLNSKVSVDQFTQAYRFLTKSIERSSEKISTQKLFWKKWIDFFEETLETKLGIEDFHELAKKLTSDTKRMVNILITSAYGEYGLQARGGKSKFLKNLQCVSCDREVIMKMENDYPNLPILPKLAGHKVKTLKKELPEQDEFSSETLLAEKLKDIQYTSKDQQVPLIDGESTEQEEDNEELKFIDEFQPDEE</sequence>
<evidence type="ECO:0000256" key="1">
    <source>
        <dbReference type="SAM" id="Coils"/>
    </source>
</evidence>
<dbReference type="Pfam" id="PF16043">
    <property type="entry name" value="DUF4795"/>
    <property type="match status" value="1"/>
</dbReference>
<evidence type="ECO:0000259" key="3">
    <source>
        <dbReference type="Pfam" id="PF16043"/>
    </source>
</evidence>
<accession>A0A9P0H1K6</accession>
<dbReference type="AlphaFoldDB" id="A0A9P0H1K6"/>
<feature type="region of interest" description="Disordered" evidence="2">
    <location>
        <begin position="736"/>
        <end position="766"/>
    </location>
</feature>
<protein>
    <recommendedName>
        <fullName evidence="3">DUF4795 domain-containing protein</fullName>
    </recommendedName>
</protein>
<feature type="coiled-coil region" evidence="1">
    <location>
        <begin position="473"/>
        <end position="500"/>
    </location>
</feature>
<dbReference type="OrthoDB" id="6626535at2759"/>
<organism evidence="4 5">
    <name type="scientific">Nezara viridula</name>
    <name type="common">Southern green stink bug</name>
    <name type="synonym">Cimex viridulus</name>
    <dbReference type="NCBI Taxonomy" id="85310"/>
    <lineage>
        <taxon>Eukaryota</taxon>
        <taxon>Metazoa</taxon>
        <taxon>Ecdysozoa</taxon>
        <taxon>Arthropoda</taxon>
        <taxon>Hexapoda</taxon>
        <taxon>Insecta</taxon>
        <taxon>Pterygota</taxon>
        <taxon>Neoptera</taxon>
        <taxon>Paraneoptera</taxon>
        <taxon>Hemiptera</taxon>
        <taxon>Heteroptera</taxon>
        <taxon>Panheteroptera</taxon>
        <taxon>Pentatomomorpha</taxon>
        <taxon>Pentatomoidea</taxon>
        <taxon>Pentatomidae</taxon>
        <taxon>Pentatominae</taxon>
        <taxon>Nezara</taxon>
    </lineage>
</organism>